<reference evidence="3" key="3">
    <citation type="submission" date="2020-03" db="EMBL/GenBank/DDBJ databases">
        <title>Sequencing and Assembly of Multiple Reported Metal-Biooxidizing Members of the Extremely Thermoacidophilic Archaeal Family Sulfolobaceae.</title>
        <authorList>
            <person name="Counts J.A."/>
            <person name="Kelly R.M."/>
        </authorList>
    </citation>
    <scope>NUCLEOTIDE SEQUENCE [LARGE SCALE GENOMIC DNA]</scope>
    <source>
        <strain evidence="3">HO1-1</strain>
    </source>
</reference>
<keyword evidence="1" id="KW-1133">Transmembrane helix</keyword>
<protein>
    <recommendedName>
        <fullName evidence="4">DUF1404 domain-containing protein</fullName>
    </recommendedName>
</protein>
<organism evidence="2 3">
    <name type="scientific">Metallosphaera hakonensis JCM 8857 = DSM 7519</name>
    <dbReference type="NCBI Taxonomy" id="1293036"/>
    <lineage>
        <taxon>Archaea</taxon>
        <taxon>Thermoproteota</taxon>
        <taxon>Thermoprotei</taxon>
        <taxon>Sulfolobales</taxon>
        <taxon>Sulfolobaceae</taxon>
        <taxon>Metallosphaera</taxon>
    </lineage>
</organism>
<reference evidence="2 3" key="1">
    <citation type="submission" date="2018-05" db="EMBL/GenBank/DDBJ databases">
        <title>Complete Genome Sequences of Extremely Thermoacidophilic, Metal-Mobilizing Type-Strain Members of the Archaeal Family Sulfolobaceae: Acidianus brierleyi DSM-1651T, Acidianus sulfidivorans DSM-18786T, Metallosphaera hakonensis DSM-7519T, and Metallosphaera prunae DSM-10039T.</title>
        <authorList>
            <person name="Counts J.A."/>
            <person name="Kelly R.M."/>
        </authorList>
    </citation>
    <scope>NUCLEOTIDE SEQUENCE [LARGE SCALE GENOMIC DNA]</scope>
    <source>
        <strain evidence="2 3">HO1-1</strain>
    </source>
</reference>
<feature type="transmembrane region" description="Helical" evidence="1">
    <location>
        <begin position="166"/>
        <end position="190"/>
    </location>
</feature>
<accession>A0A2U9IS03</accession>
<name>A0A2U9IS03_9CREN</name>
<evidence type="ECO:0000256" key="1">
    <source>
        <dbReference type="SAM" id="Phobius"/>
    </source>
</evidence>
<sequence>MNVFKLAEMIGVGLLVISGLIYIIGDPLLRLISYQGPILSGALLGWYVLHSSTPTEKYVENQDGESVPITSILLRGKAVLILLVGVLMMIPWFLPQIYGLALQNQLLFIVSFVFQFVGGFLVGYIIPSFKFMEKFILYSLGFGADLFFVLLLYVDSTLFNISQVVLLNNVLILVYGVKLLEGIAFGVYIVRRINAI</sequence>
<gene>
    <name evidence="2" type="ORF">DFR87_02745</name>
</gene>
<keyword evidence="1" id="KW-0472">Membrane</keyword>
<dbReference type="STRING" id="1293036.GCA_001315825_01405"/>
<evidence type="ECO:0000313" key="2">
    <source>
        <dbReference type="EMBL" id="AWR98785.1"/>
    </source>
</evidence>
<evidence type="ECO:0008006" key="4">
    <source>
        <dbReference type="Google" id="ProtNLM"/>
    </source>
</evidence>
<reference evidence="3" key="2">
    <citation type="submission" date="2020-03" db="EMBL/GenBank/DDBJ databases">
        <title>Complete Genome Sequences of Extremely Thermoacidophilic, Metal-Mobilizing Type-Strain Members of the Archaeal Family Sulfolobaceae: Acidianus brierleyi DSM-1651T, Acidianus sulfidivorans DSM-18786T, Metallosphaera hakonensis DSM-7519T, and Metallosphaera prunae DSM-10039T.</title>
        <authorList>
            <person name="Counts J.A."/>
            <person name="Kelly R.M."/>
        </authorList>
    </citation>
    <scope>NUCLEOTIDE SEQUENCE [LARGE SCALE GENOMIC DNA]</scope>
    <source>
        <strain evidence="3">HO1-1</strain>
    </source>
</reference>
<evidence type="ECO:0000313" key="3">
    <source>
        <dbReference type="Proteomes" id="UP000247586"/>
    </source>
</evidence>
<feature type="transmembrane region" description="Helical" evidence="1">
    <location>
        <begin position="78"/>
        <end position="94"/>
    </location>
</feature>
<feature type="transmembrane region" description="Helical" evidence="1">
    <location>
        <begin position="135"/>
        <end position="154"/>
    </location>
</feature>
<dbReference type="KEGG" id="mhk:DFR87_02745"/>
<dbReference type="Proteomes" id="UP000247586">
    <property type="component" value="Chromosome"/>
</dbReference>
<proteinExistence type="predicted"/>
<dbReference type="EMBL" id="CP029287">
    <property type="protein sequence ID" value="AWR98785.1"/>
    <property type="molecule type" value="Genomic_DNA"/>
</dbReference>
<feature type="transmembrane region" description="Helical" evidence="1">
    <location>
        <begin position="106"/>
        <end position="126"/>
    </location>
</feature>
<dbReference type="RefSeq" id="WP_054836591.1">
    <property type="nucleotide sequence ID" value="NZ_BBBA01000007.1"/>
</dbReference>
<feature type="transmembrane region" description="Helical" evidence="1">
    <location>
        <begin position="7"/>
        <end position="25"/>
    </location>
</feature>
<keyword evidence="1" id="KW-0812">Transmembrane</keyword>
<dbReference type="AlphaFoldDB" id="A0A2U9IS03"/>
<dbReference type="GeneID" id="36834225"/>
<dbReference type="OrthoDB" id="36717at2157"/>
<keyword evidence="3" id="KW-1185">Reference proteome</keyword>